<feature type="domain" description="PAS" evidence="9">
    <location>
        <begin position="241"/>
        <end position="287"/>
    </location>
</feature>
<dbReference type="Gene3D" id="1.10.287.130">
    <property type="match status" value="1"/>
</dbReference>
<dbReference type="InterPro" id="IPR004358">
    <property type="entry name" value="Sig_transdc_His_kin-like_C"/>
</dbReference>
<feature type="compositionally biased region" description="Basic and acidic residues" evidence="7">
    <location>
        <begin position="731"/>
        <end position="745"/>
    </location>
</feature>
<reference evidence="11 12" key="1">
    <citation type="journal article" date="2020" name="Microorganisms">
        <title>Osmotic Adaptation and Compatible Solute Biosynthesis of Phototrophic Bacteria as Revealed from Genome Analyses.</title>
        <authorList>
            <person name="Imhoff J.F."/>
            <person name="Rahn T."/>
            <person name="Kunzel S."/>
            <person name="Keller A."/>
            <person name="Neulinger S.C."/>
        </authorList>
    </citation>
    <scope>NUCLEOTIDE SEQUENCE [LARGE SCALE GENOMIC DNA]</scope>
    <source>
        <strain evidence="11 12">DSM 9895</strain>
    </source>
</reference>
<dbReference type="InterPro" id="IPR036890">
    <property type="entry name" value="HATPase_C_sf"/>
</dbReference>
<evidence type="ECO:0000256" key="7">
    <source>
        <dbReference type="SAM" id="MobiDB-lite"/>
    </source>
</evidence>
<dbReference type="Pfam" id="PF00512">
    <property type="entry name" value="HisKA"/>
    <property type="match status" value="1"/>
</dbReference>
<dbReference type="PROSITE" id="PS50113">
    <property type="entry name" value="PAC"/>
    <property type="match status" value="1"/>
</dbReference>
<sequence>MLARSKSKLTWLVGVLVALQLLVLAAGVAGIYLVDIGRSYLEGQSHYAKANYEAAAALKTYVQTGDPQYYDAFQAAIAVPKAFTLAKVLADHSDFPVEDAVELLVPAGMHRGDAAAAIWMYRLLAPTYVLNDARNAWADGNRMVLALENVGLTAHAYLIGQENLPPVRRASLLAQVVGTKAALSMHTRRFAREVSAAARKVENAVIAGMVTLTGLLAAGGILVGRRTARRLSEGERELIAGQARLRDIADTAADWFWELDRDLRFSFVSRRFTEVTGLSAETVRGRSPMELFADRLTRGWPRIAASLRSRRAFRNLTATARGGDGTAITLRLSGRPFHDAAGRFAGYRGTASDVTAEMTARRTAERRREILEATFESMADAVIALDADWCVLAANERYFNLLRLPRDLVQPGTGVGELIRYRAARGDYGPGDPDELVRARATVIHGGTGEHLVDDHTSGRTLAMRITRLSGGGAVLTYNDVTERERKERELARAKEQAELANRAKNDFLANMSHELRTPLNAVIGFSEVMSNGLFGPIDDRYQTYARDINDSGTHLLELINDILDLSRVEAGRMQLQAEAMDVAKTVESAMRILHDRADAHGIELVAEVPDGVPRLYADPTRVRQMLVNLLVNAVKFSDPGGRVTLRAAPETDGLAISVIDQGVGIPPEDQERIFNPFQQATGDINWQRNRDGVGLGLSLVRHFAELHGGRVELQSTVGVGTRVTIQLPADRLRPATDAAPRTDETPANAAPTARVSGD</sequence>
<dbReference type="PANTHER" id="PTHR43047">
    <property type="entry name" value="TWO-COMPONENT HISTIDINE PROTEIN KINASE"/>
    <property type="match status" value="1"/>
</dbReference>
<keyword evidence="3" id="KW-0597">Phosphoprotein</keyword>
<dbReference type="InterPro" id="IPR003661">
    <property type="entry name" value="HisK_dim/P_dom"/>
</dbReference>
<dbReference type="Pfam" id="PF02518">
    <property type="entry name" value="HATPase_c"/>
    <property type="match status" value="1"/>
</dbReference>
<dbReference type="Gene3D" id="3.30.450.20">
    <property type="entry name" value="PAS domain"/>
    <property type="match status" value="2"/>
</dbReference>
<dbReference type="SMART" id="SM00091">
    <property type="entry name" value="PAS"/>
    <property type="match status" value="2"/>
</dbReference>
<accession>A0ABS1DNQ8</accession>
<dbReference type="PROSITE" id="PS50112">
    <property type="entry name" value="PAS"/>
    <property type="match status" value="1"/>
</dbReference>
<dbReference type="SUPFAM" id="SSF47384">
    <property type="entry name" value="Homodimeric domain of signal transducing histidine kinase"/>
    <property type="match status" value="1"/>
</dbReference>
<evidence type="ECO:0000256" key="4">
    <source>
        <dbReference type="ARBA" id="ARBA00022679"/>
    </source>
</evidence>
<keyword evidence="4" id="KW-0808">Transferase</keyword>
<dbReference type="InterPro" id="IPR035965">
    <property type="entry name" value="PAS-like_dom_sf"/>
</dbReference>
<dbReference type="InterPro" id="IPR013767">
    <property type="entry name" value="PAS_fold"/>
</dbReference>
<dbReference type="InterPro" id="IPR000700">
    <property type="entry name" value="PAS-assoc_C"/>
</dbReference>
<protein>
    <recommendedName>
        <fullName evidence="2">histidine kinase</fullName>
        <ecNumber evidence="2">2.7.13.3</ecNumber>
    </recommendedName>
</protein>
<evidence type="ECO:0000256" key="3">
    <source>
        <dbReference type="ARBA" id="ARBA00022553"/>
    </source>
</evidence>
<evidence type="ECO:0000256" key="2">
    <source>
        <dbReference type="ARBA" id="ARBA00012438"/>
    </source>
</evidence>
<keyword evidence="5" id="KW-0418">Kinase</keyword>
<evidence type="ECO:0000259" key="9">
    <source>
        <dbReference type="PROSITE" id="PS50112"/>
    </source>
</evidence>
<dbReference type="Proteomes" id="UP001296873">
    <property type="component" value="Unassembled WGS sequence"/>
</dbReference>
<proteinExistence type="predicted"/>
<evidence type="ECO:0000256" key="1">
    <source>
        <dbReference type="ARBA" id="ARBA00000085"/>
    </source>
</evidence>
<feature type="domain" description="Histidine kinase" evidence="8">
    <location>
        <begin position="511"/>
        <end position="732"/>
    </location>
</feature>
<evidence type="ECO:0000259" key="10">
    <source>
        <dbReference type="PROSITE" id="PS50113"/>
    </source>
</evidence>
<dbReference type="InterPro" id="IPR005467">
    <property type="entry name" value="His_kinase_dom"/>
</dbReference>
<gene>
    <name evidence="11" type="ORF">CKO28_24315</name>
</gene>
<dbReference type="Pfam" id="PF00989">
    <property type="entry name" value="PAS"/>
    <property type="match status" value="1"/>
</dbReference>
<dbReference type="PRINTS" id="PR00344">
    <property type="entry name" value="BCTRLSENSOR"/>
</dbReference>
<dbReference type="CDD" id="cd00082">
    <property type="entry name" value="HisKA"/>
    <property type="match status" value="1"/>
</dbReference>
<organism evidence="11 12">
    <name type="scientific">Rhodovibrio sodomensis</name>
    <dbReference type="NCBI Taxonomy" id="1088"/>
    <lineage>
        <taxon>Bacteria</taxon>
        <taxon>Pseudomonadati</taxon>
        <taxon>Pseudomonadota</taxon>
        <taxon>Alphaproteobacteria</taxon>
        <taxon>Rhodospirillales</taxon>
        <taxon>Rhodovibrionaceae</taxon>
        <taxon>Rhodovibrio</taxon>
    </lineage>
</organism>
<evidence type="ECO:0000259" key="8">
    <source>
        <dbReference type="PROSITE" id="PS50109"/>
    </source>
</evidence>
<dbReference type="EMBL" id="NRRL01000148">
    <property type="protein sequence ID" value="MBK1671133.1"/>
    <property type="molecule type" value="Genomic_DNA"/>
</dbReference>
<keyword evidence="12" id="KW-1185">Reference proteome</keyword>
<dbReference type="InterPro" id="IPR003594">
    <property type="entry name" value="HATPase_dom"/>
</dbReference>
<dbReference type="SUPFAM" id="SSF55785">
    <property type="entry name" value="PYP-like sensor domain (PAS domain)"/>
    <property type="match status" value="2"/>
</dbReference>
<evidence type="ECO:0000256" key="5">
    <source>
        <dbReference type="ARBA" id="ARBA00022777"/>
    </source>
</evidence>
<feature type="domain" description="PAC" evidence="10">
    <location>
        <begin position="314"/>
        <end position="366"/>
    </location>
</feature>
<feature type="coiled-coil region" evidence="6">
    <location>
        <begin position="484"/>
        <end position="511"/>
    </location>
</feature>
<dbReference type="NCBIfam" id="TIGR00229">
    <property type="entry name" value="sensory_box"/>
    <property type="match status" value="1"/>
</dbReference>
<dbReference type="PANTHER" id="PTHR43047:SF72">
    <property type="entry name" value="OSMOSENSING HISTIDINE PROTEIN KINASE SLN1"/>
    <property type="match status" value="1"/>
</dbReference>
<comment type="catalytic activity">
    <reaction evidence="1">
        <text>ATP + protein L-histidine = ADP + protein N-phospho-L-histidine.</text>
        <dbReference type="EC" id="2.7.13.3"/>
    </reaction>
</comment>
<dbReference type="Gene3D" id="3.30.565.10">
    <property type="entry name" value="Histidine kinase-like ATPase, C-terminal domain"/>
    <property type="match status" value="1"/>
</dbReference>
<dbReference type="SUPFAM" id="SSF55874">
    <property type="entry name" value="ATPase domain of HSP90 chaperone/DNA topoisomerase II/histidine kinase"/>
    <property type="match status" value="1"/>
</dbReference>
<dbReference type="SMART" id="SM00388">
    <property type="entry name" value="HisKA"/>
    <property type="match status" value="1"/>
</dbReference>
<keyword evidence="6" id="KW-0175">Coiled coil</keyword>
<evidence type="ECO:0000256" key="6">
    <source>
        <dbReference type="SAM" id="Coils"/>
    </source>
</evidence>
<name>A0ABS1DNQ8_9PROT</name>
<dbReference type="InterPro" id="IPR000014">
    <property type="entry name" value="PAS"/>
</dbReference>
<dbReference type="Pfam" id="PF12860">
    <property type="entry name" value="PAS_7"/>
    <property type="match status" value="1"/>
</dbReference>
<evidence type="ECO:0000313" key="11">
    <source>
        <dbReference type="EMBL" id="MBK1671133.1"/>
    </source>
</evidence>
<feature type="region of interest" description="Disordered" evidence="7">
    <location>
        <begin position="731"/>
        <end position="759"/>
    </location>
</feature>
<dbReference type="InterPro" id="IPR036097">
    <property type="entry name" value="HisK_dim/P_sf"/>
</dbReference>
<dbReference type="EC" id="2.7.13.3" evidence="2"/>
<dbReference type="SMART" id="SM00387">
    <property type="entry name" value="HATPase_c"/>
    <property type="match status" value="1"/>
</dbReference>
<dbReference type="CDD" id="cd00075">
    <property type="entry name" value="HATPase"/>
    <property type="match status" value="1"/>
</dbReference>
<evidence type="ECO:0000313" key="12">
    <source>
        <dbReference type="Proteomes" id="UP001296873"/>
    </source>
</evidence>
<dbReference type="PROSITE" id="PS50109">
    <property type="entry name" value="HIS_KIN"/>
    <property type="match status" value="1"/>
</dbReference>
<dbReference type="CDD" id="cd00130">
    <property type="entry name" value="PAS"/>
    <property type="match status" value="1"/>
</dbReference>
<comment type="caution">
    <text evidence="11">The sequence shown here is derived from an EMBL/GenBank/DDBJ whole genome shotgun (WGS) entry which is preliminary data.</text>
</comment>